<feature type="domain" description="HNH nuclease" evidence="2">
    <location>
        <begin position="381"/>
        <end position="432"/>
    </location>
</feature>
<feature type="compositionally biased region" description="Basic residues" evidence="1">
    <location>
        <begin position="576"/>
        <end position="587"/>
    </location>
</feature>
<evidence type="ECO:0000313" key="4">
    <source>
        <dbReference type="Proteomes" id="UP000239210"/>
    </source>
</evidence>
<reference evidence="3 4" key="1">
    <citation type="submission" date="2018-03" db="EMBL/GenBank/DDBJ databases">
        <title>Genomic Encyclopedia of Archaeal and Bacterial Type Strains, Phase II (KMG-II): from individual species to whole genera.</title>
        <authorList>
            <person name="Goeker M."/>
        </authorList>
    </citation>
    <scope>NUCLEOTIDE SEQUENCE [LARGE SCALE GENOMIC DNA]</scope>
    <source>
        <strain evidence="3 4">DSM 45416</strain>
    </source>
</reference>
<keyword evidence="4" id="KW-1185">Reference proteome</keyword>
<feature type="region of interest" description="Disordered" evidence="1">
    <location>
        <begin position="558"/>
        <end position="609"/>
    </location>
</feature>
<dbReference type="CDD" id="cd00085">
    <property type="entry name" value="HNHc"/>
    <property type="match status" value="1"/>
</dbReference>
<dbReference type="InterPro" id="IPR003615">
    <property type="entry name" value="HNH_nuc"/>
</dbReference>
<proteinExistence type="predicted"/>
<sequence>MYESAEVLPNGTVRSLGCFADDGSPVSREELRASIGPLPSTDEFMFRMRPPGSAERAVLPDHWVVRLLQLAERRAAALAAERVELVSQLAAQRPADGSRPVPEVMDVSEWLPCELALVHPYGERRAGRVIRTSLALTSRFLATLDLLARGEIDEARADVIVDLLGPLEDELAARVEARVLARAPGQTPTDLRASTRRCIDRLDPAAWEQRHRRARADADVRWWATEDGMARLAADLTLPAAAACGKAIDGLARQLRADGDERPIGQLRAEVLQDLVLRPWVDRPVVGISLVVHAHLSTLQGGDEPAEVDGHPVSAAECRELLAQVDSLGLQRPDGGSLVFALHDRAGDLVAVGTRRALGRGARGAGLRRPPPTTRYRPSRGQRQFTHVRDRRCRHPHCTRPVGRVDADHVVPWPWGHTHCDNLCCLCRRHHRLKTHARGWRLRLLPGGRLEVTTPSGVTRVTDPHRVLPPAPQGRRSRPRSGAGLRRAVGTDVCWTAACRPDRPAAPSERLADRNAGDRSHERPLIRLSRVRHRPRRGSAACAPACCSPCWPASPSGCSPAGRPGRCSAAPARATARGRPRSRRRSTSRPATPPPPPRSTTGHRRSRPT</sequence>
<dbReference type="Proteomes" id="UP000239210">
    <property type="component" value="Unassembled WGS sequence"/>
</dbReference>
<protein>
    <submittedName>
        <fullName evidence="3">Uncharacterized protein DUF222</fullName>
    </submittedName>
</protein>
<feature type="compositionally biased region" description="Low complexity" evidence="1">
    <location>
        <begin position="558"/>
        <end position="575"/>
    </location>
</feature>
<dbReference type="Pfam" id="PF02720">
    <property type="entry name" value="DUF222"/>
    <property type="match status" value="1"/>
</dbReference>
<dbReference type="InterPro" id="IPR003870">
    <property type="entry name" value="DUF222"/>
</dbReference>
<evidence type="ECO:0000256" key="1">
    <source>
        <dbReference type="SAM" id="MobiDB-lite"/>
    </source>
</evidence>
<evidence type="ECO:0000259" key="2">
    <source>
        <dbReference type="SMART" id="SM00507"/>
    </source>
</evidence>
<feature type="compositionally biased region" description="Basic and acidic residues" evidence="1">
    <location>
        <begin position="510"/>
        <end position="525"/>
    </location>
</feature>
<accession>A0A2T0TY03</accession>
<evidence type="ECO:0000313" key="3">
    <source>
        <dbReference type="EMBL" id="PRY50577.1"/>
    </source>
</evidence>
<dbReference type="EMBL" id="PVTG01000003">
    <property type="protein sequence ID" value="PRY50577.1"/>
    <property type="molecule type" value="Genomic_DNA"/>
</dbReference>
<comment type="caution">
    <text evidence="3">The sequence shown here is derived from an EMBL/GenBank/DDBJ whole genome shotgun (WGS) entry which is preliminary data.</text>
</comment>
<organism evidence="3 4">
    <name type="scientific">Geodermatophilus tzadiensis</name>
    <dbReference type="NCBI Taxonomy" id="1137988"/>
    <lineage>
        <taxon>Bacteria</taxon>
        <taxon>Bacillati</taxon>
        <taxon>Actinomycetota</taxon>
        <taxon>Actinomycetes</taxon>
        <taxon>Geodermatophilales</taxon>
        <taxon>Geodermatophilaceae</taxon>
        <taxon>Geodermatophilus</taxon>
    </lineage>
</organism>
<feature type="region of interest" description="Disordered" evidence="1">
    <location>
        <begin position="455"/>
        <end position="485"/>
    </location>
</feature>
<feature type="region of interest" description="Disordered" evidence="1">
    <location>
        <begin position="503"/>
        <end position="534"/>
    </location>
</feature>
<gene>
    <name evidence="3" type="ORF">LY71_103136</name>
</gene>
<dbReference type="AlphaFoldDB" id="A0A2T0TY03"/>
<name>A0A2T0TY03_9ACTN</name>
<dbReference type="SMART" id="SM00507">
    <property type="entry name" value="HNHc"/>
    <property type="match status" value="1"/>
</dbReference>
<dbReference type="OrthoDB" id="5244772at2"/>
<feature type="region of interest" description="Disordered" evidence="1">
    <location>
        <begin position="361"/>
        <end position="384"/>
    </location>
</feature>